<feature type="domain" description="CCHC-type" evidence="3">
    <location>
        <begin position="205"/>
        <end position="218"/>
    </location>
</feature>
<sequence>MRATETEGVELAVYRRKGMAYSWFELWEDSREEGHPPVRWSEFTDAFIDHFLPVETKAAHAAEFENLKQGSRSASTSALNSDMNYGKMVEFALATKNRKLKSKMEREGNRKARCMGNMGESLGGERSAFRGESSGPSQSVAQSSASAPLSGPNQQQWSHFRTGQGNMGTHQRGRSGERLQQQQRSPCPRYGKMHSGICYMELPVCYGCGMRGHIQRHCHVSR</sequence>
<dbReference type="Proteomes" id="UP000189701">
    <property type="component" value="Unplaced"/>
</dbReference>
<keyword evidence="1" id="KW-0863">Zinc-finger</keyword>
<dbReference type="OrthoDB" id="1751882at2759"/>
<keyword evidence="1" id="KW-0479">Metal-binding</keyword>
<dbReference type="AlphaFoldDB" id="A0A1U7WHJ7"/>
<evidence type="ECO:0000313" key="5">
    <source>
        <dbReference type="RefSeq" id="XP_009778118.1"/>
    </source>
</evidence>
<gene>
    <name evidence="5" type="primary">LOC104227553</name>
</gene>
<feature type="region of interest" description="Disordered" evidence="2">
    <location>
        <begin position="100"/>
        <end position="189"/>
    </location>
</feature>
<feature type="compositionally biased region" description="Low complexity" evidence="2">
    <location>
        <begin position="133"/>
        <end position="150"/>
    </location>
</feature>
<name>A0A1U7WHJ7_NICSY</name>
<evidence type="ECO:0000256" key="1">
    <source>
        <dbReference type="PROSITE-ProRule" id="PRU00047"/>
    </source>
</evidence>
<keyword evidence="4" id="KW-1185">Reference proteome</keyword>
<proteinExistence type="predicted"/>
<feature type="compositionally biased region" description="Polar residues" evidence="2">
    <location>
        <begin position="151"/>
        <end position="169"/>
    </location>
</feature>
<dbReference type="RefSeq" id="XP_009778118.1">
    <property type="nucleotide sequence ID" value="XM_009779816.1"/>
</dbReference>
<reference evidence="4" key="1">
    <citation type="journal article" date="2013" name="Genome Biol.">
        <title>Reference genomes and transcriptomes of Nicotiana sylvestris and Nicotiana tomentosiformis.</title>
        <authorList>
            <person name="Sierro N."/>
            <person name="Battey J.N."/>
            <person name="Ouadi S."/>
            <person name="Bovet L."/>
            <person name="Goepfert S."/>
            <person name="Bakaher N."/>
            <person name="Peitsch M.C."/>
            <person name="Ivanov N.V."/>
        </authorList>
    </citation>
    <scope>NUCLEOTIDE SEQUENCE [LARGE SCALE GENOMIC DNA]</scope>
</reference>
<evidence type="ECO:0000256" key="2">
    <source>
        <dbReference type="SAM" id="MobiDB-lite"/>
    </source>
</evidence>
<evidence type="ECO:0000259" key="3">
    <source>
        <dbReference type="PROSITE" id="PS50158"/>
    </source>
</evidence>
<dbReference type="InterPro" id="IPR001878">
    <property type="entry name" value="Znf_CCHC"/>
</dbReference>
<keyword evidence="1" id="KW-0862">Zinc</keyword>
<accession>A0A1U7WHJ7</accession>
<dbReference type="GO" id="GO:0008270">
    <property type="term" value="F:zinc ion binding"/>
    <property type="evidence" value="ECO:0007669"/>
    <property type="project" value="UniProtKB-KW"/>
</dbReference>
<reference evidence="5" key="2">
    <citation type="submission" date="2025-08" db="UniProtKB">
        <authorList>
            <consortium name="RefSeq"/>
        </authorList>
    </citation>
    <scope>IDENTIFICATION</scope>
    <source>
        <tissue evidence="5">Leaf</tissue>
    </source>
</reference>
<organism evidence="4 5">
    <name type="scientific">Nicotiana sylvestris</name>
    <name type="common">Wood tobacco</name>
    <name type="synonym">South American tobacco</name>
    <dbReference type="NCBI Taxonomy" id="4096"/>
    <lineage>
        <taxon>Eukaryota</taxon>
        <taxon>Viridiplantae</taxon>
        <taxon>Streptophyta</taxon>
        <taxon>Embryophyta</taxon>
        <taxon>Tracheophyta</taxon>
        <taxon>Spermatophyta</taxon>
        <taxon>Magnoliopsida</taxon>
        <taxon>eudicotyledons</taxon>
        <taxon>Gunneridae</taxon>
        <taxon>Pentapetalae</taxon>
        <taxon>asterids</taxon>
        <taxon>lamiids</taxon>
        <taxon>Solanales</taxon>
        <taxon>Solanaceae</taxon>
        <taxon>Nicotianoideae</taxon>
        <taxon>Nicotianeae</taxon>
        <taxon>Nicotiana</taxon>
    </lineage>
</organism>
<dbReference type="InterPro" id="IPR005162">
    <property type="entry name" value="Retrotrans_gag_dom"/>
</dbReference>
<dbReference type="Pfam" id="PF03732">
    <property type="entry name" value="Retrotrans_gag"/>
    <property type="match status" value="1"/>
</dbReference>
<evidence type="ECO:0000313" key="4">
    <source>
        <dbReference type="Proteomes" id="UP000189701"/>
    </source>
</evidence>
<dbReference type="GO" id="GO:0003676">
    <property type="term" value="F:nucleic acid binding"/>
    <property type="evidence" value="ECO:0007669"/>
    <property type="project" value="InterPro"/>
</dbReference>
<dbReference type="PROSITE" id="PS50158">
    <property type="entry name" value="ZF_CCHC"/>
    <property type="match status" value="1"/>
</dbReference>
<protein>
    <submittedName>
        <fullName evidence="5">Uncharacterized protein LOC104227553</fullName>
    </submittedName>
</protein>